<name>A0ABT4T1V6_9ACTN</name>
<dbReference type="PANTHER" id="PTHR47197:SF3">
    <property type="entry name" value="DIHYDRO-HEME D1 DEHYDROGENASE"/>
    <property type="match status" value="1"/>
</dbReference>
<dbReference type="InterPro" id="IPR015943">
    <property type="entry name" value="WD40/YVTN_repeat-like_dom_sf"/>
</dbReference>
<accession>A0ABT4T1V6</accession>
<dbReference type="EMBL" id="JAPNUD010000068">
    <property type="protein sequence ID" value="MDA0643493.1"/>
    <property type="molecule type" value="Genomic_DNA"/>
</dbReference>
<keyword evidence="2" id="KW-1185">Reference proteome</keyword>
<dbReference type="Proteomes" id="UP001212498">
    <property type="component" value="Unassembled WGS sequence"/>
</dbReference>
<evidence type="ECO:0008006" key="3">
    <source>
        <dbReference type="Google" id="ProtNLM"/>
    </source>
</evidence>
<dbReference type="NCBIfam" id="TIGR02276">
    <property type="entry name" value="beta_rpt_yvtn"/>
    <property type="match status" value="1"/>
</dbReference>
<organism evidence="1 2">
    <name type="scientific">Nonomuraea ferruginea</name>
    <dbReference type="NCBI Taxonomy" id="46174"/>
    <lineage>
        <taxon>Bacteria</taxon>
        <taxon>Bacillati</taxon>
        <taxon>Actinomycetota</taxon>
        <taxon>Actinomycetes</taxon>
        <taxon>Streptosporangiales</taxon>
        <taxon>Streptosporangiaceae</taxon>
        <taxon>Nonomuraea</taxon>
    </lineage>
</organism>
<dbReference type="InterPro" id="IPR011964">
    <property type="entry name" value="YVTN_b-propeller_repeat"/>
</dbReference>
<evidence type="ECO:0000313" key="2">
    <source>
        <dbReference type="Proteomes" id="UP001212498"/>
    </source>
</evidence>
<reference evidence="1 2" key="1">
    <citation type="submission" date="2022-11" db="EMBL/GenBank/DDBJ databases">
        <title>Nonomuraea corallina sp. nov., a new species of the genus Nonomuraea isolated from sea side sediment in Thai sea.</title>
        <authorList>
            <person name="Ngamcharungchit C."/>
            <person name="Matsumoto A."/>
            <person name="Suriyachadkun C."/>
            <person name="Panbangred W."/>
            <person name="Inahashi Y."/>
            <person name="Intra B."/>
        </authorList>
    </citation>
    <scope>NUCLEOTIDE SEQUENCE [LARGE SCALE GENOMIC DNA]</scope>
    <source>
        <strain evidence="1 2">DSM 43553</strain>
    </source>
</reference>
<evidence type="ECO:0000313" key="1">
    <source>
        <dbReference type="EMBL" id="MDA0643493.1"/>
    </source>
</evidence>
<dbReference type="PANTHER" id="PTHR47197">
    <property type="entry name" value="PROTEIN NIRF"/>
    <property type="match status" value="1"/>
</dbReference>
<dbReference type="RefSeq" id="WP_271277752.1">
    <property type="nucleotide sequence ID" value="NZ_BAABFD010000018.1"/>
</dbReference>
<dbReference type="PROSITE" id="PS50194">
    <property type="entry name" value="FILAMIN_REPEAT"/>
    <property type="match status" value="1"/>
</dbReference>
<protein>
    <recommendedName>
        <fullName evidence="3">YVTN family beta-propeller protein</fullName>
    </recommendedName>
</protein>
<comment type="caution">
    <text evidence="1">The sequence shown here is derived from an EMBL/GenBank/DDBJ whole genome shotgun (WGS) entry which is preliminary data.</text>
</comment>
<sequence>MTMTTGLVTAVAPVASAADSMTELGFINNRRGNSDVAAGGGKVFVSGNDRIVVADTSGELVGAITDLAGPAGLAAAPDGTRVYAALYESHEVIEIDTATLAVTRRIDFAAHPCPVSLSLSGDVLWTAYGCDRGVGGVAGLDVSAPAPQPVAVVTGRYTPPLIAAAGNTLVLGDSRVEPVDLQVYDVSAGSVELRGEIDEGAHAMTNLRDLAVTPDGSKAVLTFSDRYETWDTTSLTRVRVYGEDMSAQGYAAAVAVSPDGSHIVGGWTTRGVELYDVATGATTYSQKSPTGWPNPVIISGGVTVAGDDVFAVLWVPGSERLRLWRLEDATLVQTTMTLTAPEEATALEPLTLTGRVTRADGAAPGRQRLEVSHRLPDGTSTALRRARTAADGTFTITVTPPVAGTVGYDVNWPGAAGVRGSTASVAVMVSLQSAFVTLTGPVDGVVGKRLRFKGELKFGDQAPTTRPSLTVMRESADGVVEDLGTVRVARNGSFRFDDRPDQEGRYIYGVWWDGDDATEHAGAARHVTVRPGNG</sequence>
<gene>
    <name evidence="1" type="ORF">OUY24_22930</name>
</gene>
<dbReference type="InterPro" id="IPR017868">
    <property type="entry name" value="Filamin/ABP280_repeat-like"/>
</dbReference>
<dbReference type="SUPFAM" id="SSF63829">
    <property type="entry name" value="Calcium-dependent phosphotriesterase"/>
    <property type="match status" value="1"/>
</dbReference>
<dbReference type="InterPro" id="IPR051200">
    <property type="entry name" value="Host-pathogen_enzymatic-act"/>
</dbReference>
<proteinExistence type="predicted"/>
<dbReference type="Gene3D" id="2.130.10.10">
    <property type="entry name" value="YVTN repeat-like/Quinoprotein amine dehydrogenase"/>
    <property type="match status" value="2"/>
</dbReference>